<dbReference type="Pfam" id="PF06527">
    <property type="entry name" value="TniQ"/>
    <property type="match status" value="1"/>
</dbReference>
<proteinExistence type="predicted"/>
<accession>A0A547EK37</accession>
<dbReference type="InterPro" id="IPR009492">
    <property type="entry name" value="TniQ"/>
</dbReference>
<comment type="caution">
    <text evidence="3">The sequence shown here is derived from an EMBL/GenBank/DDBJ whole genome shotgun (WGS) entry which is preliminary data.</text>
</comment>
<evidence type="ECO:0000313" key="4">
    <source>
        <dbReference type="Proteomes" id="UP000315164"/>
    </source>
</evidence>
<feature type="domain" description="TniQ" evidence="1">
    <location>
        <begin position="19"/>
        <end position="158"/>
    </location>
</feature>
<sequence>MGTTNKRLSQNNRIKKGVIHTPIYSNESISSWLIRASFDCGTDPLTFTGFYWEKHRLWTLDLDRGLENIEPTIYDDVQALSGKIQLSEYSLFRRLYPINADETLAKGQVRWVIPRSARNRTHHIGQQYCPLCLDESPHLRNDWRLAWNFGCLKHNMMLANRCFCCGTLYQPHLLSAEKRHLNHCHQCGGKLEQGTMEMSLAEKLTLQGINQVLEKDSGICFGYKVSGKVWFDMLRYCINLLRRASDRPNHALAKFVVNLQIDVENICSPKTGLSFEQLPLGERTNLLVNAYHILGMEADSIRSAIYLCGGTQKTFMFEKYPDFWQEFMALAPAGPNRTRKRTKPQNESITAINRRWERLKRKLHLNNE</sequence>
<evidence type="ECO:0000259" key="1">
    <source>
        <dbReference type="Pfam" id="PF06527"/>
    </source>
</evidence>
<dbReference type="AlphaFoldDB" id="A0A547EK37"/>
<evidence type="ECO:0000313" key="2">
    <source>
        <dbReference type="EMBL" id="TRB37553.1"/>
    </source>
</evidence>
<evidence type="ECO:0000313" key="5">
    <source>
        <dbReference type="Proteomes" id="UP000318394"/>
    </source>
</evidence>
<dbReference type="EMBL" id="VAJB01000044">
    <property type="protein sequence ID" value="TRB71938.1"/>
    <property type="molecule type" value="Genomic_DNA"/>
</dbReference>
<reference evidence="4 5" key="1">
    <citation type="journal article" date="2019" name="Vet. Microbiol.">
        <title>Genetic characterization of susceptible and multi-drug resistant Mannheimia haemolytica isolated from high-risk stocker calves prior to and after antimicrobial metaphylaxis.</title>
        <authorList>
            <person name="Snyder E.R."/>
            <person name="Alvarez-Narvaez S."/>
            <person name="Credille B.C."/>
        </authorList>
    </citation>
    <scope>NUCLEOTIDE SEQUENCE [LARGE SCALE GENOMIC DNA]</scope>
    <source>
        <strain evidence="3 4">UGA-R5-128-1</strain>
        <strain evidence="2 5">UGA-R7-163-1</strain>
    </source>
</reference>
<keyword evidence="5" id="KW-1185">Reference proteome</keyword>
<dbReference type="RefSeq" id="WP_015484465.1">
    <property type="nucleotide sequence ID" value="NZ_CP017491.1"/>
</dbReference>
<dbReference type="Proteomes" id="UP000315164">
    <property type="component" value="Unassembled WGS sequence"/>
</dbReference>
<dbReference type="Proteomes" id="UP000318394">
    <property type="component" value="Unassembled WGS sequence"/>
</dbReference>
<organism evidence="3 4">
    <name type="scientific">Mannheimia haemolytica</name>
    <name type="common">Pasteurella haemolytica</name>
    <dbReference type="NCBI Taxonomy" id="75985"/>
    <lineage>
        <taxon>Bacteria</taxon>
        <taxon>Pseudomonadati</taxon>
        <taxon>Pseudomonadota</taxon>
        <taxon>Gammaproteobacteria</taxon>
        <taxon>Pasteurellales</taxon>
        <taxon>Pasteurellaceae</taxon>
        <taxon>Mannheimia</taxon>
    </lineage>
</organism>
<protein>
    <recommendedName>
        <fullName evidence="1">TniQ domain-containing protein</fullName>
    </recommendedName>
</protein>
<gene>
    <name evidence="3" type="ORF">FEA53_12835</name>
    <name evidence="2" type="ORF">FEB89_07490</name>
</gene>
<evidence type="ECO:0000313" key="3">
    <source>
        <dbReference type="EMBL" id="TRB71938.1"/>
    </source>
</evidence>
<dbReference type="GeneID" id="67370191"/>
<dbReference type="EMBL" id="VAJI01000012">
    <property type="protein sequence ID" value="TRB37553.1"/>
    <property type="molecule type" value="Genomic_DNA"/>
</dbReference>
<name>A0A547EK37_MANHA</name>
<dbReference type="OrthoDB" id="6917259at2"/>